<evidence type="ECO:0000256" key="2">
    <source>
        <dbReference type="ARBA" id="ARBA00007663"/>
    </source>
</evidence>
<dbReference type="PROSITE" id="PS51163">
    <property type="entry name" value="YRDC"/>
    <property type="match status" value="1"/>
</dbReference>
<dbReference type="NCBIfam" id="TIGR00057">
    <property type="entry name" value="L-threonylcarbamoyladenylate synthase"/>
    <property type="match status" value="1"/>
</dbReference>
<evidence type="ECO:0000256" key="1">
    <source>
        <dbReference type="ARBA" id="ARBA00004496"/>
    </source>
</evidence>
<reference evidence="8 9" key="1">
    <citation type="journal article" date="2016" name="Nat. Commun.">
        <title>Thousands of microbial genomes shed light on interconnected biogeochemical processes in an aquifer system.</title>
        <authorList>
            <person name="Anantharaman K."/>
            <person name="Brown C.T."/>
            <person name="Hug L.A."/>
            <person name="Sharon I."/>
            <person name="Castelle C.J."/>
            <person name="Probst A.J."/>
            <person name="Thomas B.C."/>
            <person name="Singh A."/>
            <person name="Wilkins M.J."/>
            <person name="Karaoz U."/>
            <person name="Brodie E.L."/>
            <person name="Williams K.H."/>
            <person name="Hubbard S.S."/>
            <person name="Banfield J.F."/>
        </authorList>
    </citation>
    <scope>NUCLEOTIDE SEQUENCE [LARGE SCALE GENOMIC DNA]</scope>
</reference>
<dbReference type="AlphaFoldDB" id="A0A1F7UMY3"/>
<dbReference type="Pfam" id="PF01300">
    <property type="entry name" value="Sua5_yciO_yrdC"/>
    <property type="match status" value="1"/>
</dbReference>
<gene>
    <name evidence="8" type="ORF">A3E39_00665</name>
</gene>
<dbReference type="InterPro" id="IPR050156">
    <property type="entry name" value="TC-AMP_synthase_SUA5"/>
</dbReference>
<dbReference type="Proteomes" id="UP000176603">
    <property type="component" value="Unassembled WGS sequence"/>
</dbReference>
<dbReference type="STRING" id="1802399.A3E39_00665"/>
<dbReference type="GO" id="GO:0005737">
    <property type="term" value="C:cytoplasm"/>
    <property type="evidence" value="ECO:0007669"/>
    <property type="project" value="UniProtKB-SubCell"/>
</dbReference>
<evidence type="ECO:0000256" key="4">
    <source>
        <dbReference type="ARBA" id="ARBA00022490"/>
    </source>
</evidence>
<accession>A0A1F7UMY3</accession>
<comment type="caution">
    <text evidence="8">The sequence shown here is derived from an EMBL/GenBank/DDBJ whole genome shotgun (WGS) entry which is preliminary data.</text>
</comment>
<dbReference type="EMBL" id="MGEH01000004">
    <property type="protein sequence ID" value="OGL79622.1"/>
    <property type="molecule type" value="Genomic_DNA"/>
</dbReference>
<evidence type="ECO:0000256" key="5">
    <source>
        <dbReference type="ARBA" id="ARBA00022679"/>
    </source>
</evidence>
<dbReference type="SUPFAM" id="SSF55821">
    <property type="entry name" value="YrdC/RibB"/>
    <property type="match status" value="1"/>
</dbReference>
<dbReference type="InterPro" id="IPR006070">
    <property type="entry name" value="Sua5-like_dom"/>
</dbReference>
<evidence type="ECO:0000313" key="8">
    <source>
        <dbReference type="EMBL" id="OGL79622.1"/>
    </source>
</evidence>
<sequence>MIRQAVRVLKRGGVIAFPTETTYGLGCDPRNVKAVAKVFRIKRRVTSKSLPLVASSVRDVRRIAVLDGLAARLARSHWPGPLTIVLPMKAVGRSKRGGDIAIRVSASAFVRALVRAYGFPLVATSANRSGKPECRSGRAVVRVFQHAKTKPDLVLDAGALPKRKPSTIVRVGKDGRVEVLRKGAVRMKRGSSAV</sequence>
<dbReference type="InterPro" id="IPR017945">
    <property type="entry name" value="DHBP_synth_RibB-like_a/b_dom"/>
</dbReference>
<comment type="catalytic activity">
    <reaction evidence="6">
        <text>L-threonine + hydrogencarbonate + ATP = L-threonylcarbamoyladenylate + diphosphate + H2O</text>
        <dbReference type="Rhea" id="RHEA:36407"/>
        <dbReference type="ChEBI" id="CHEBI:15377"/>
        <dbReference type="ChEBI" id="CHEBI:17544"/>
        <dbReference type="ChEBI" id="CHEBI:30616"/>
        <dbReference type="ChEBI" id="CHEBI:33019"/>
        <dbReference type="ChEBI" id="CHEBI:57926"/>
        <dbReference type="ChEBI" id="CHEBI:73682"/>
        <dbReference type="EC" id="2.7.7.87"/>
    </reaction>
</comment>
<comment type="similarity">
    <text evidence="2">Belongs to the SUA5 family.</text>
</comment>
<dbReference type="GO" id="GO:0006450">
    <property type="term" value="P:regulation of translational fidelity"/>
    <property type="evidence" value="ECO:0007669"/>
    <property type="project" value="TreeGrafter"/>
</dbReference>
<evidence type="ECO:0000259" key="7">
    <source>
        <dbReference type="PROSITE" id="PS51163"/>
    </source>
</evidence>
<keyword evidence="5" id="KW-0808">Transferase</keyword>
<dbReference type="GO" id="GO:0000049">
    <property type="term" value="F:tRNA binding"/>
    <property type="evidence" value="ECO:0007669"/>
    <property type="project" value="TreeGrafter"/>
</dbReference>
<comment type="subcellular location">
    <subcellularLocation>
        <location evidence="1">Cytoplasm</location>
    </subcellularLocation>
</comment>
<evidence type="ECO:0000256" key="3">
    <source>
        <dbReference type="ARBA" id="ARBA00012584"/>
    </source>
</evidence>
<feature type="domain" description="YrdC-like" evidence="7">
    <location>
        <begin position="1"/>
        <end position="185"/>
    </location>
</feature>
<evidence type="ECO:0000313" key="9">
    <source>
        <dbReference type="Proteomes" id="UP000176603"/>
    </source>
</evidence>
<protein>
    <recommendedName>
        <fullName evidence="3">L-threonylcarbamoyladenylate synthase</fullName>
        <ecNumber evidence="3">2.7.7.87</ecNumber>
    </recommendedName>
</protein>
<dbReference type="GO" id="GO:0061710">
    <property type="term" value="F:L-threonylcarbamoyladenylate synthase"/>
    <property type="evidence" value="ECO:0007669"/>
    <property type="project" value="UniProtKB-EC"/>
</dbReference>
<keyword evidence="4" id="KW-0963">Cytoplasm</keyword>
<dbReference type="PANTHER" id="PTHR17490">
    <property type="entry name" value="SUA5"/>
    <property type="match status" value="1"/>
</dbReference>
<name>A0A1F7UMY3_9BACT</name>
<proteinExistence type="inferred from homology"/>
<organism evidence="8 9">
    <name type="scientific">Candidatus Uhrbacteria bacterium RIFCSPHIGHO2_12_FULL_60_25</name>
    <dbReference type="NCBI Taxonomy" id="1802399"/>
    <lineage>
        <taxon>Bacteria</taxon>
        <taxon>Candidatus Uhriibacteriota</taxon>
    </lineage>
</organism>
<dbReference type="Gene3D" id="3.90.870.10">
    <property type="entry name" value="DHBP synthase"/>
    <property type="match status" value="1"/>
</dbReference>
<dbReference type="PANTHER" id="PTHR17490:SF18">
    <property type="entry name" value="THREONYLCARBAMOYL-AMP SYNTHASE"/>
    <property type="match status" value="1"/>
</dbReference>
<dbReference type="GO" id="GO:0003725">
    <property type="term" value="F:double-stranded RNA binding"/>
    <property type="evidence" value="ECO:0007669"/>
    <property type="project" value="InterPro"/>
</dbReference>
<dbReference type="EC" id="2.7.7.87" evidence="3"/>
<evidence type="ECO:0000256" key="6">
    <source>
        <dbReference type="ARBA" id="ARBA00048366"/>
    </source>
</evidence>